<sequence length="289" mass="31257">MRPCPLSLPLHLASKGGVFKGRFLKQRSNGPRSSHITLWQECTGQKTLTMTRDRLPLLPLLLLLTLLLAAGSGSALTRCLGCGPGVQTNCRGGCVEEEDAGSHAEGCAEAGGCLRREGQSCGVYIPKCAPGLQCQPRENEETPLRALLMGQGRCQRSRGPSEETIKERKPHGGASRQRDTIHRDRQKNPGTSTTPIRPNPGVVQDTEMGPCRRHLDSILQNLQTEVFRGGSHGLYVPNCDLRGFYRKQQCRSSQGNRRGPCWCVDPMGRPLPGSPDGHGGSQCSARGSG</sequence>
<evidence type="ECO:0000256" key="8">
    <source>
        <dbReference type="ARBA" id="ARBA00063214"/>
    </source>
</evidence>
<feature type="disulfide bond" evidence="10">
    <location>
        <begin position="263"/>
        <end position="283"/>
    </location>
</feature>
<dbReference type="Gene3D" id="4.10.800.10">
    <property type="entry name" value="Thyroglobulin type-1"/>
    <property type="match status" value="1"/>
</dbReference>
<dbReference type="PRINTS" id="PR01982">
    <property type="entry name" value="IGFBPFAMILY6"/>
</dbReference>
<dbReference type="GO" id="GO:0043567">
    <property type="term" value="P:regulation of insulin-like growth factor receptor signaling pathway"/>
    <property type="evidence" value="ECO:0007669"/>
    <property type="project" value="TreeGrafter"/>
</dbReference>
<dbReference type="PROSITE" id="PS51323">
    <property type="entry name" value="IGFBP_N_2"/>
    <property type="match status" value="1"/>
</dbReference>
<comment type="caution">
    <text evidence="14">The sequence shown here is derived from an EMBL/GenBank/DDBJ whole genome shotgun (WGS) entry which is preliminary data.</text>
</comment>
<comment type="caution">
    <text evidence="10">Lacks conserved residue(s) required for the propagation of feature annotation.</text>
</comment>
<dbReference type="FunFam" id="4.10.800.10:FF:000010">
    <property type="entry name" value="Insulin-like growth factor binding protein 6"/>
    <property type="match status" value="1"/>
</dbReference>
<reference evidence="14 15" key="1">
    <citation type="journal article" date="2023" name="bioRxiv">
        <title>Conserved and derived expression patterns and positive selection on dental genes reveal complex evolutionary context of ever-growing rodent molars.</title>
        <authorList>
            <person name="Calamari Z.T."/>
            <person name="Song A."/>
            <person name="Cohen E."/>
            <person name="Akter M."/>
            <person name="Roy R.D."/>
            <person name="Hallikas O."/>
            <person name="Christensen M.M."/>
            <person name="Li P."/>
            <person name="Marangoni P."/>
            <person name="Jernvall J."/>
            <person name="Klein O.D."/>
        </authorList>
    </citation>
    <scope>NUCLEOTIDE SEQUENCE [LARGE SCALE GENOMIC DNA]</scope>
    <source>
        <strain evidence="14">V071</strain>
    </source>
</reference>
<keyword evidence="3" id="KW-0732">Signal</keyword>
<dbReference type="FunFam" id="4.10.40.20:FF:000011">
    <property type="entry name" value="insulin-like growth factor-binding protein 6 isoform X1"/>
    <property type="match status" value="1"/>
</dbReference>
<organism evidence="14 15">
    <name type="scientific">Myodes glareolus</name>
    <name type="common">Bank vole</name>
    <name type="synonym">Clethrionomys glareolus</name>
    <dbReference type="NCBI Taxonomy" id="447135"/>
    <lineage>
        <taxon>Eukaryota</taxon>
        <taxon>Metazoa</taxon>
        <taxon>Chordata</taxon>
        <taxon>Craniata</taxon>
        <taxon>Vertebrata</taxon>
        <taxon>Euteleostomi</taxon>
        <taxon>Mammalia</taxon>
        <taxon>Eutheria</taxon>
        <taxon>Euarchontoglires</taxon>
        <taxon>Glires</taxon>
        <taxon>Rodentia</taxon>
        <taxon>Myomorpha</taxon>
        <taxon>Muroidea</taxon>
        <taxon>Cricetidae</taxon>
        <taxon>Arvicolinae</taxon>
        <taxon>Myodes</taxon>
    </lineage>
</organism>
<dbReference type="SUPFAM" id="SSF57184">
    <property type="entry name" value="Growth factor receptor domain"/>
    <property type="match status" value="1"/>
</dbReference>
<keyword evidence="2" id="KW-0964">Secreted</keyword>
<evidence type="ECO:0000259" key="12">
    <source>
        <dbReference type="PROSITE" id="PS51162"/>
    </source>
</evidence>
<dbReference type="GO" id="GO:0031994">
    <property type="term" value="F:insulin-like growth factor I binding"/>
    <property type="evidence" value="ECO:0007669"/>
    <property type="project" value="TreeGrafter"/>
</dbReference>
<dbReference type="GO" id="GO:0001968">
    <property type="term" value="F:fibronectin binding"/>
    <property type="evidence" value="ECO:0007669"/>
    <property type="project" value="TreeGrafter"/>
</dbReference>
<evidence type="ECO:0000256" key="4">
    <source>
        <dbReference type="ARBA" id="ARBA00023157"/>
    </source>
</evidence>
<comment type="subunit">
    <text evidence="8">Interacts (via C-terminal domain) with PHB2.</text>
</comment>
<evidence type="ECO:0000256" key="10">
    <source>
        <dbReference type="PROSITE-ProRule" id="PRU00500"/>
    </source>
</evidence>
<evidence type="ECO:0000313" key="15">
    <source>
        <dbReference type="Proteomes" id="UP001488838"/>
    </source>
</evidence>
<dbReference type="CDD" id="cd00191">
    <property type="entry name" value="TY"/>
    <property type="match status" value="1"/>
</dbReference>
<evidence type="ECO:0000313" key="14">
    <source>
        <dbReference type="EMBL" id="KAK7809675.1"/>
    </source>
</evidence>
<evidence type="ECO:0000256" key="2">
    <source>
        <dbReference type="ARBA" id="ARBA00022525"/>
    </source>
</evidence>
<feature type="domain" description="IGFBP N-terminal" evidence="13">
    <location>
        <begin position="75"/>
        <end position="157"/>
    </location>
</feature>
<evidence type="ECO:0000256" key="9">
    <source>
        <dbReference type="ARBA" id="ARBA00071228"/>
    </source>
</evidence>
<evidence type="ECO:0000256" key="6">
    <source>
        <dbReference type="ARBA" id="ARBA00023183"/>
    </source>
</evidence>
<dbReference type="PROSITE" id="PS00484">
    <property type="entry name" value="THYROGLOBULIN_1_1"/>
    <property type="match status" value="1"/>
</dbReference>
<evidence type="ECO:0000256" key="5">
    <source>
        <dbReference type="ARBA" id="ARBA00023180"/>
    </source>
</evidence>
<dbReference type="SUPFAM" id="SSF57610">
    <property type="entry name" value="Thyroglobulin type-1 domain"/>
    <property type="match status" value="1"/>
</dbReference>
<evidence type="ECO:0000259" key="13">
    <source>
        <dbReference type="PROSITE" id="PS51323"/>
    </source>
</evidence>
<feature type="region of interest" description="Disordered" evidence="11">
    <location>
        <begin position="268"/>
        <end position="289"/>
    </location>
</feature>
<dbReference type="AlphaFoldDB" id="A0AAW0I558"/>
<dbReference type="SMART" id="SM00211">
    <property type="entry name" value="TY"/>
    <property type="match status" value="1"/>
</dbReference>
<name>A0AAW0I558_MYOGA</name>
<keyword evidence="15" id="KW-1185">Reference proteome</keyword>
<evidence type="ECO:0000256" key="11">
    <source>
        <dbReference type="SAM" id="MobiDB-lite"/>
    </source>
</evidence>
<dbReference type="PANTHER" id="PTHR11551">
    <property type="entry name" value="INSULIN-LIKE GROWTH FACTOR BINDING PROTEIN"/>
    <property type="match status" value="1"/>
</dbReference>
<keyword evidence="4 10" id="KW-1015">Disulfide bond</keyword>
<dbReference type="PANTHER" id="PTHR11551:SF14">
    <property type="entry name" value="INSULIN-LIKE GROWTH FACTOR-BINDING PROTEIN 6"/>
    <property type="match status" value="1"/>
</dbReference>
<evidence type="ECO:0000256" key="7">
    <source>
        <dbReference type="ARBA" id="ARBA00056428"/>
    </source>
</evidence>
<dbReference type="InterPro" id="IPR022326">
    <property type="entry name" value="IGFBP-6"/>
</dbReference>
<dbReference type="Pfam" id="PF00086">
    <property type="entry name" value="Thyroglobulin_1"/>
    <property type="match status" value="1"/>
</dbReference>
<dbReference type="PRINTS" id="PR01976">
    <property type="entry name" value="IGFBPFAMILY"/>
</dbReference>
<dbReference type="EMBL" id="JBBHLL010000214">
    <property type="protein sequence ID" value="KAK7809675.1"/>
    <property type="molecule type" value="Genomic_DNA"/>
</dbReference>
<keyword evidence="5" id="KW-0325">Glycoprotein</keyword>
<dbReference type="InterPro" id="IPR022321">
    <property type="entry name" value="IGFBP_1-6_chordata"/>
</dbReference>
<feature type="compositionally biased region" description="Basic and acidic residues" evidence="11">
    <location>
        <begin position="176"/>
        <end position="187"/>
    </location>
</feature>
<dbReference type="GO" id="GO:0005615">
    <property type="term" value="C:extracellular space"/>
    <property type="evidence" value="ECO:0007669"/>
    <property type="project" value="TreeGrafter"/>
</dbReference>
<gene>
    <name evidence="14" type="ORF">U0070_010471</name>
</gene>
<dbReference type="InterPro" id="IPR036857">
    <property type="entry name" value="Thyroglobulin_1_sf"/>
</dbReference>
<dbReference type="InterPro" id="IPR000867">
    <property type="entry name" value="IGFBP-like"/>
</dbReference>
<comment type="function">
    <text evidence="7">IGF-binding proteins prolong the half-life of the IGFs and have been shown to either inhibit or stimulate the growth promoting effects of the IGFs on cell culture. They alter the interaction of IGFs with their cell surface receptors. Activates the MAPK signaling pathway and induces cell migration.</text>
</comment>
<dbReference type="InterPro" id="IPR000716">
    <property type="entry name" value="Thyroglobulin_1"/>
</dbReference>
<feature type="region of interest" description="Disordered" evidence="11">
    <location>
        <begin position="150"/>
        <end position="208"/>
    </location>
</feature>
<feature type="domain" description="Thyroglobulin type-1" evidence="12">
    <location>
        <begin position="208"/>
        <end position="283"/>
    </location>
</feature>
<dbReference type="InterPro" id="IPR009030">
    <property type="entry name" value="Growth_fac_rcpt_cys_sf"/>
</dbReference>
<comment type="subcellular location">
    <subcellularLocation>
        <location evidence="1">Secreted</location>
    </subcellularLocation>
</comment>
<dbReference type="GO" id="GO:0031995">
    <property type="term" value="F:insulin-like growth factor II binding"/>
    <property type="evidence" value="ECO:0007669"/>
    <property type="project" value="TreeGrafter"/>
</dbReference>
<dbReference type="SMART" id="SM00121">
    <property type="entry name" value="IB"/>
    <property type="match status" value="1"/>
</dbReference>
<dbReference type="Proteomes" id="UP001488838">
    <property type="component" value="Unassembled WGS sequence"/>
</dbReference>
<evidence type="ECO:0000256" key="1">
    <source>
        <dbReference type="ARBA" id="ARBA00004613"/>
    </source>
</evidence>
<proteinExistence type="predicted"/>
<accession>A0AAW0I558</accession>
<dbReference type="PROSITE" id="PS51162">
    <property type="entry name" value="THYROGLOBULIN_1_2"/>
    <property type="match status" value="1"/>
</dbReference>
<protein>
    <recommendedName>
        <fullName evidence="9">Insulin-like growth factor-binding protein 6</fullName>
    </recommendedName>
</protein>
<dbReference type="Gene3D" id="4.10.40.20">
    <property type="match status" value="1"/>
</dbReference>
<keyword evidence="6" id="KW-0340">Growth factor binding</keyword>
<evidence type="ECO:0000256" key="3">
    <source>
        <dbReference type="ARBA" id="ARBA00022729"/>
    </source>
</evidence>